<reference evidence="2 3" key="1">
    <citation type="journal article" date="2015" name="Fungal Genet. Biol.">
        <title>Evolution of novel wood decay mechanisms in Agaricales revealed by the genome sequences of Fistulina hepatica and Cylindrobasidium torrendii.</title>
        <authorList>
            <person name="Floudas D."/>
            <person name="Held B.W."/>
            <person name="Riley R."/>
            <person name="Nagy L.G."/>
            <person name="Koehler G."/>
            <person name="Ransdell A.S."/>
            <person name="Younus H."/>
            <person name="Chow J."/>
            <person name="Chiniquy J."/>
            <person name="Lipzen A."/>
            <person name="Tritt A."/>
            <person name="Sun H."/>
            <person name="Haridas S."/>
            <person name="LaButti K."/>
            <person name="Ohm R.A."/>
            <person name="Kues U."/>
            <person name="Blanchette R.A."/>
            <person name="Grigoriev I.V."/>
            <person name="Minto R.E."/>
            <person name="Hibbett D.S."/>
        </authorList>
    </citation>
    <scope>NUCLEOTIDE SEQUENCE [LARGE SCALE GENOMIC DNA]</scope>
    <source>
        <strain evidence="2 3">FP15055 ss-10</strain>
    </source>
</reference>
<feature type="compositionally biased region" description="Basic and acidic residues" evidence="1">
    <location>
        <begin position="64"/>
        <end position="76"/>
    </location>
</feature>
<dbReference type="Proteomes" id="UP000054007">
    <property type="component" value="Unassembled WGS sequence"/>
</dbReference>
<evidence type="ECO:0000313" key="3">
    <source>
        <dbReference type="Proteomes" id="UP000054007"/>
    </source>
</evidence>
<evidence type="ECO:0000313" key="2">
    <source>
        <dbReference type="EMBL" id="KIY60877.1"/>
    </source>
</evidence>
<protein>
    <submittedName>
        <fullName evidence="2">Uncharacterized protein</fullName>
    </submittedName>
</protein>
<feature type="region of interest" description="Disordered" evidence="1">
    <location>
        <begin position="1"/>
        <end position="124"/>
    </location>
</feature>
<sequence>MNTKRTRNTTKLLGEEKTSDNMDSNPLFTALDRLEAEKRQKKREKKVANTPMEDDIDDFEEIEILDRNATQEDRRKTQPSTSAVPVEAGGNSPPRLTAAEKKKGRATDTMTDTQPETNTNTETRKKTLAMAIAEYIGTDIESFQQRATGDRQGRQDNAPFKSIDDYKERTMGVAETLAYKLGCPIEEAEPLVVEAVRRWTKEYNATGVPPNQALVMGKLLEERGYVRLKRDGTLLDEENFSFEHIQLEEKDTGKPPETKSLDLTEPNHGVTDREAVAPRKPKHAYQTLPKAPKKGKKPMEKQVSSDSEDERRRAV</sequence>
<dbReference type="AlphaFoldDB" id="A0A0D7ARN5"/>
<keyword evidence="3" id="KW-1185">Reference proteome</keyword>
<feature type="compositionally biased region" description="Acidic residues" evidence="1">
    <location>
        <begin position="52"/>
        <end position="63"/>
    </location>
</feature>
<dbReference type="EMBL" id="KN881187">
    <property type="protein sequence ID" value="KIY60877.1"/>
    <property type="molecule type" value="Genomic_DNA"/>
</dbReference>
<feature type="compositionally biased region" description="Basic and acidic residues" evidence="1">
    <location>
        <begin position="248"/>
        <end position="262"/>
    </location>
</feature>
<proteinExistence type="predicted"/>
<accession>A0A0D7ARN5</accession>
<name>A0A0D7ARN5_9AGAR</name>
<feature type="region of interest" description="Disordered" evidence="1">
    <location>
        <begin position="248"/>
        <end position="315"/>
    </location>
</feature>
<gene>
    <name evidence="2" type="ORF">CYLTODRAFT_427756</name>
</gene>
<organism evidence="2 3">
    <name type="scientific">Cylindrobasidium torrendii FP15055 ss-10</name>
    <dbReference type="NCBI Taxonomy" id="1314674"/>
    <lineage>
        <taxon>Eukaryota</taxon>
        <taxon>Fungi</taxon>
        <taxon>Dikarya</taxon>
        <taxon>Basidiomycota</taxon>
        <taxon>Agaricomycotina</taxon>
        <taxon>Agaricomycetes</taxon>
        <taxon>Agaricomycetidae</taxon>
        <taxon>Agaricales</taxon>
        <taxon>Marasmiineae</taxon>
        <taxon>Physalacriaceae</taxon>
        <taxon>Cylindrobasidium</taxon>
    </lineage>
</organism>
<evidence type="ECO:0000256" key="1">
    <source>
        <dbReference type="SAM" id="MobiDB-lite"/>
    </source>
</evidence>